<gene>
    <name evidence="3" type="ORF">LVJ77_07350</name>
</gene>
<keyword evidence="4" id="KW-1185">Reference proteome</keyword>
<reference evidence="3" key="2">
    <citation type="submission" date="2024-09" db="EMBL/GenBank/DDBJ databases">
        <authorList>
            <person name="Veyrier F.J."/>
        </authorList>
    </citation>
    <scope>NUCLEOTIDE SEQUENCE</scope>
    <source>
        <strain evidence="3">17694</strain>
    </source>
</reference>
<feature type="domain" description="Solute-binding protein family 3/N-terminal" evidence="2">
    <location>
        <begin position="38"/>
        <end position="261"/>
    </location>
</feature>
<name>A0A8T9MRK9_9NEIS</name>
<dbReference type="InterPro" id="IPR001638">
    <property type="entry name" value="Solute-binding_3/MltF_N"/>
</dbReference>
<evidence type="ECO:0000256" key="1">
    <source>
        <dbReference type="ARBA" id="ARBA00022729"/>
    </source>
</evidence>
<proteinExistence type="predicted"/>
<dbReference type="EMBL" id="CP091521">
    <property type="protein sequence ID" value="UOP04227.1"/>
    <property type="molecule type" value="Genomic_DNA"/>
</dbReference>
<evidence type="ECO:0000313" key="3">
    <source>
        <dbReference type="EMBL" id="UOP04227.1"/>
    </source>
</evidence>
<sequence>MKKLIVSLTCAVLLAACGKDKTDSAAEVSAPAFAAVKTYKVTSYVYTPFVIRNSKGEVGGFETEVLQAVAAKQNIRFEFSPMLAAWDVLFKSVESGQADLLSAAMYPNPERAARFEVSDSYMDTRFALLSAKGIIVNGLADLRGKRLAVFAKSMADREIRSLSYADEIKIVPINSIYEGVKAVVGGKADVVYGDQVVLTYYANQFKDEGLRLSADPKAQQHQFIFLIRKGDTELLAQVNAGLAAIKADGTLEKIKNKWLAR</sequence>
<accession>A0A8T9MRK9</accession>
<dbReference type="PROSITE" id="PS51257">
    <property type="entry name" value="PROKAR_LIPOPROTEIN"/>
    <property type="match status" value="1"/>
</dbReference>
<organism evidence="3 4">
    <name type="scientific">Conchiformibius kuhniae</name>
    <dbReference type="NCBI Taxonomy" id="211502"/>
    <lineage>
        <taxon>Bacteria</taxon>
        <taxon>Pseudomonadati</taxon>
        <taxon>Pseudomonadota</taxon>
        <taxon>Betaproteobacteria</taxon>
        <taxon>Neisseriales</taxon>
        <taxon>Neisseriaceae</taxon>
        <taxon>Conchiformibius</taxon>
    </lineage>
</organism>
<protein>
    <submittedName>
        <fullName evidence="3">Substrate-binding periplasmic protein</fullName>
    </submittedName>
</protein>
<dbReference type="RefSeq" id="WP_027009594.1">
    <property type="nucleotide sequence ID" value="NZ_CP091521.1"/>
</dbReference>
<dbReference type="KEGG" id="ckh:LVJ77_07350"/>
<dbReference type="PANTHER" id="PTHR35936:SF38">
    <property type="entry name" value="GLUTAMINE-BINDING PERIPLASMIC PROTEIN"/>
    <property type="match status" value="1"/>
</dbReference>
<evidence type="ECO:0000259" key="2">
    <source>
        <dbReference type="SMART" id="SM00062"/>
    </source>
</evidence>
<dbReference type="PANTHER" id="PTHR35936">
    <property type="entry name" value="MEMBRANE-BOUND LYTIC MUREIN TRANSGLYCOSYLASE F"/>
    <property type="match status" value="1"/>
</dbReference>
<dbReference type="Proteomes" id="UP000831534">
    <property type="component" value="Chromosome"/>
</dbReference>
<dbReference type="AlphaFoldDB" id="A0A8T9MRK9"/>
<dbReference type="Pfam" id="PF00497">
    <property type="entry name" value="SBP_bac_3"/>
    <property type="match status" value="1"/>
</dbReference>
<evidence type="ECO:0000313" key="4">
    <source>
        <dbReference type="Proteomes" id="UP000831534"/>
    </source>
</evidence>
<dbReference type="CDD" id="cd13704">
    <property type="entry name" value="PBP2_HisK"/>
    <property type="match status" value="1"/>
</dbReference>
<dbReference type="SUPFAM" id="SSF53850">
    <property type="entry name" value="Periplasmic binding protein-like II"/>
    <property type="match status" value="1"/>
</dbReference>
<keyword evidence="1" id="KW-0732">Signal</keyword>
<reference evidence="3" key="1">
    <citation type="journal article" date="2022" name="Res Sq">
        <title>Evolution of multicellular longitudinally dividing oral cavity symbionts (Neisseriaceae).</title>
        <authorList>
            <person name="Nyongesa S."/>
            <person name="Weber P."/>
            <person name="Bernet E."/>
            <person name="Pullido F."/>
            <person name="Nieckarz M."/>
            <person name="Delaby M."/>
            <person name="Nieves C."/>
            <person name="Viehboeck T."/>
            <person name="Krause N."/>
            <person name="Rivera-Millot A."/>
            <person name="Nakamura A."/>
            <person name="Vischer N."/>
            <person name="VanNieuwenhze M."/>
            <person name="Brun Y."/>
            <person name="Cava F."/>
            <person name="Bulgheresi S."/>
            <person name="Veyrier F."/>
        </authorList>
    </citation>
    <scope>NUCLEOTIDE SEQUENCE</scope>
    <source>
        <strain evidence="3">17694</strain>
    </source>
</reference>
<dbReference type="Gene3D" id="3.40.190.10">
    <property type="entry name" value="Periplasmic binding protein-like II"/>
    <property type="match status" value="2"/>
</dbReference>
<dbReference type="SMART" id="SM00062">
    <property type="entry name" value="PBPb"/>
    <property type="match status" value="1"/>
</dbReference>